<organism evidence="1 2">
    <name type="scientific">Capronia epimyces CBS 606.96</name>
    <dbReference type="NCBI Taxonomy" id="1182542"/>
    <lineage>
        <taxon>Eukaryota</taxon>
        <taxon>Fungi</taxon>
        <taxon>Dikarya</taxon>
        <taxon>Ascomycota</taxon>
        <taxon>Pezizomycotina</taxon>
        <taxon>Eurotiomycetes</taxon>
        <taxon>Chaetothyriomycetidae</taxon>
        <taxon>Chaetothyriales</taxon>
        <taxon>Herpotrichiellaceae</taxon>
        <taxon>Capronia</taxon>
    </lineage>
</organism>
<dbReference type="Proteomes" id="UP000019478">
    <property type="component" value="Unassembled WGS sequence"/>
</dbReference>
<proteinExistence type="predicted"/>
<dbReference type="OrthoDB" id="10573572at2759"/>
<sequence length="129" mass="14365">MLRDALPVPTRTNITSAELRVGLGMTEEAFEAFRTVARQTHRRHRLAASDGSPNVLTDAAASWNKIPAALQRAMVDDVIRQCGRLRLFPAVLSMEVVEATVKHRLAIVRRQWRQSVGASQGQDQNEAHL</sequence>
<dbReference type="RefSeq" id="XP_007734354.1">
    <property type="nucleotide sequence ID" value="XM_007736164.1"/>
</dbReference>
<dbReference type="EMBL" id="AMGY01000005">
    <property type="protein sequence ID" value="EXJ82231.1"/>
    <property type="molecule type" value="Genomic_DNA"/>
</dbReference>
<evidence type="ECO:0000313" key="2">
    <source>
        <dbReference type="Proteomes" id="UP000019478"/>
    </source>
</evidence>
<dbReference type="AlphaFoldDB" id="W9XZ29"/>
<name>W9XZ29_9EURO</name>
<accession>W9XZ29</accession>
<reference evidence="1 2" key="1">
    <citation type="submission" date="2013-03" db="EMBL/GenBank/DDBJ databases">
        <title>The Genome Sequence of Capronia epimyces CBS 606.96.</title>
        <authorList>
            <consortium name="The Broad Institute Genomics Platform"/>
            <person name="Cuomo C."/>
            <person name="de Hoog S."/>
            <person name="Gorbushina A."/>
            <person name="Walker B."/>
            <person name="Young S.K."/>
            <person name="Zeng Q."/>
            <person name="Gargeya S."/>
            <person name="Fitzgerald M."/>
            <person name="Haas B."/>
            <person name="Abouelleil A."/>
            <person name="Allen A.W."/>
            <person name="Alvarado L."/>
            <person name="Arachchi H.M."/>
            <person name="Berlin A.M."/>
            <person name="Chapman S.B."/>
            <person name="Gainer-Dewar J."/>
            <person name="Goldberg J."/>
            <person name="Griggs A."/>
            <person name="Gujja S."/>
            <person name="Hansen M."/>
            <person name="Howarth C."/>
            <person name="Imamovic A."/>
            <person name="Ireland A."/>
            <person name="Larimer J."/>
            <person name="McCowan C."/>
            <person name="Murphy C."/>
            <person name="Pearson M."/>
            <person name="Poon T.W."/>
            <person name="Priest M."/>
            <person name="Roberts A."/>
            <person name="Saif S."/>
            <person name="Shea T."/>
            <person name="Sisk P."/>
            <person name="Sykes S."/>
            <person name="Wortman J."/>
            <person name="Nusbaum C."/>
            <person name="Birren B."/>
        </authorList>
    </citation>
    <scope>NUCLEOTIDE SEQUENCE [LARGE SCALE GENOMIC DNA]</scope>
    <source>
        <strain evidence="1 2">CBS 606.96</strain>
    </source>
</reference>
<keyword evidence="2" id="KW-1185">Reference proteome</keyword>
<protein>
    <submittedName>
        <fullName evidence="1">Uncharacterized protein</fullName>
    </submittedName>
</protein>
<evidence type="ECO:0000313" key="1">
    <source>
        <dbReference type="EMBL" id="EXJ82231.1"/>
    </source>
</evidence>
<dbReference type="HOGENOM" id="CLU_1948569_0_0_1"/>
<comment type="caution">
    <text evidence="1">The sequence shown here is derived from an EMBL/GenBank/DDBJ whole genome shotgun (WGS) entry which is preliminary data.</text>
</comment>
<gene>
    <name evidence="1" type="ORF">A1O3_06044</name>
</gene>
<dbReference type="GeneID" id="19170154"/>